<dbReference type="GO" id="GO:0003677">
    <property type="term" value="F:DNA binding"/>
    <property type="evidence" value="ECO:0007669"/>
    <property type="project" value="UniProtKB-KW"/>
</dbReference>
<sequence length="155" mass="17196">MSYANDMATVERVARTDSGLASELRVSVMRLRRRLAVERHPDNELSLSQMAVLGQLLRTGEQSVGDLATYEGVQPPSMTRTVKTLEAGGYVTRRPHETDGRQVVISLSEQGVATLRADRAKRDAWLAKRLAELTPEQRAVLRQAAPILDSLSRKD</sequence>
<dbReference type="InterPro" id="IPR036388">
    <property type="entry name" value="WH-like_DNA-bd_sf"/>
</dbReference>
<organism evidence="5 6">
    <name type="scientific">Nocardioides agariphilus</name>
    <dbReference type="NCBI Taxonomy" id="433664"/>
    <lineage>
        <taxon>Bacteria</taxon>
        <taxon>Bacillati</taxon>
        <taxon>Actinomycetota</taxon>
        <taxon>Actinomycetes</taxon>
        <taxon>Propionibacteriales</taxon>
        <taxon>Nocardioidaceae</taxon>
        <taxon>Nocardioides</taxon>
    </lineage>
</organism>
<dbReference type="GO" id="GO:0003700">
    <property type="term" value="F:DNA-binding transcription factor activity"/>
    <property type="evidence" value="ECO:0007669"/>
    <property type="project" value="InterPro"/>
</dbReference>
<feature type="domain" description="HTH marR-type" evidence="4">
    <location>
        <begin position="17"/>
        <end position="150"/>
    </location>
</feature>
<dbReference type="SMART" id="SM00347">
    <property type="entry name" value="HTH_MARR"/>
    <property type="match status" value="1"/>
</dbReference>
<keyword evidence="3" id="KW-0804">Transcription</keyword>
<dbReference type="EMBL" id="JADKPO010000035">
    <property type="protein sequence ID" value="MBF4769945.1"/>
    <property type="molecule type" value="Genomic_DNA"/>
</dbReference>
<dbReference type="AlphaFoldDB" id="A0A930VU54"/>
<dbReference type="PANTHER" id="PTHR39515:SF2">
    <property type="entry name" value="HTH-TYPE TRANSCRIPTIONAL REGULATOR RV0880"/>
    <property type="match status" value="1"/>
</dbReference>
<dbReference type="Pfam" id="PF01047">
    <property type="entry name" value="MarR"/>
    <property type="match status" value="1"/>
</dbReference>
<evidence type="ECO:0000256" key="1">
    <source>
        <dbReference type="ARBA" id="ARBA00023015"/>
    </source>
</evidence>
<name>A0A930VU54_9ACTN</name>
<accession>A0A930VU54</accession>
<evidence type="ECO:0000313" key="5">
    <source>
        <dbReference type="EMBL" id="MBF4769945.1"/>
    </source>
</evidence>
<keyword evidence="1" id="KW-0805">Transcription regulation</keyword>
<reference evidence="5" key="1">
    <citation type="submission" date="2020-11" db="EMBL/GenBank/DDBJ databases">
        <title>Nocardioides cynanchi sp. nov., isolated from soil of rhizosphere of Cynanchum wilfordii.</title>
        <authorList>
            <person name="Lee J.-S."/>
            <person name="Suh M.K."/>
            <person name="Kim J.-S."/>
        </authorList>
    </citation>
    <scope>NUCLEOTIDE SEQUENCE</scope>
    <source>
        <strain evidence="5">KCTC 19276</strain>
    </source>
</reference>
<dbReference type="SUPFAM" id="SSF46785">
    <property type="entry name" value="Winged helix' DNA-binding domain"/>
    <property type="match status" value="1"/>
</dbReference>
<dbReference type="PROSITE" id="PS01117">
    <property type="entry name" value="HTH_MARR_1"/>
    <property type="match status" value="1"/>
</dbReference>
<protein>
    <submittedName>
        <fullName evidence="5">MarR family transcriptional regulator</fullName>
    </submittedName>
</protein>
<dbReference type="PROSITE" id="PS50995">
    <property type="entry name" value="HTH_MARR_2"/>
    <property type="match status" value="1"/>
</dbReference>
<evidence type="ECO:0000256" key="2">
    <source>
        <dbReference type="ARBA" id="ARBA00023125"/>
    </source>
</evidence>
<keyword evidence="2" id="KW-0238">DNA-binding</keyword>
<dbReference type="Gene3D" id="1.10.10.10">
    <property type="entry name" value="Winged helix-like DNA-binding domain superfamily/Winged helix DNA-binding domain"/>
    <property type="match status" value="1"/>
</dbReference>
<comment type="caution">
    <text evidence="5">The sequence shown here is derived from an EMBL/GenBank/DDBJ whole genome shotgun (WGS) entry which is preliminary data.</text>
</comment>
<keyword evidence="6" id="KW-1185">Reference proteome</keyword>
<dbReference type="Proteomes" id="UP000660668">
    <property type="component" value="Unassembled WGS sequence"/>
</dbReference>
<proteinExistence type="predicted"/>
<dbReference type="InterPro" id="IPR052526">
    <property type="entry name" value="HTH-type_Bedaq_tolerance"/>
</dbReference>
<dbReference type="InterPro" id="IPR023187">
    <property type="entry name" value="Tscrpt_reg_MarR-type_CS"/>
</dbReference>
<dbReference type="InterPro" id="IPR036390">
    <property type="entry name" value="WH_DNA-bd_sf"/>
</dbReference>
<dbReference type="InterPro" id="IPR000835">
    <property type="entry name" value="HTH_MarR-typ"/>
</dbReference>
<dbReference type="PANTHER" id="PTHR39515">
    <property type="entry name" value="CONSERVED PROTEIN"/>
    <property type="match status" value="1"/>
</dbReference>
<evidence type="ECO:0000259" key="4">
    <source>
        <dbReference type="PROSITE" id="PS50995"/>
    </source>
</evidence>
<gene>
    <name evidence="5" type="ORF">ISU10_19410</name>
</gene>
<evidence type="ECO:0000313" key="6">
    <source>
        <dbReference type="Proteomes" id="UP000660668"/>
    </source>
</evidence>
<evidence type="ECO:0000256" key="3">
    <source>
        <dbReference type="ARBA" id="ARBA00023163"/>
    </source>
</evidence>